<protein>
    <submittedName>
        <fullName evidence="3">Uncharacterized protein</fullName>
    </submittedName>
</protein>
<accession>A0A7S0A288</accession>
<feature type="signal peptide" evidence="2">
    <location>
        <begin position="1"/>
        <end position="28"/>
    </location>
</feature>
<evidence type="ECO:0000256" key="1">
    <source>
        <dbReference type="SAM" id="Phobius"/>
    </source>
</evidence>
<sequence>MAGNHEGLRCALLAYLLLSCPFLQVAGARRAQQGEELEHAGSFDLEALDEDALMDGALDETVARQYLDAQGCPTLSWRKATKTYHFDVGDPESSEGAMAIEYKRAGVKEDHDDKLVVHRNAVWTIRPDNKSSGWFSWKADKVIWEATPIEGKKVETYIVDLNDGAMIRMVDNGAVEITDACGQLTRIKDGVYYRESVMEKSLGEIDEAVEKEEEKLGQMEEEEVGDTAVSDATSTLRGYSSRGFKRGAKIGLGFHAVTLLAMSSAPTLAHSLVFLGIGTLAGGAVFGIVGTVVGIGAAVKAYRTAKKDAREHGMPADEKLFEKLRCHREVYEWCSHGEEEKAYLKAKGTCEVTAPRAECGRRRRRGGA</sequence>
<evidence type="ECO:0000256" key="2">
    <source>
        <dbReference type="SAM" id="SignalP"/>
    </source>
</evidence>
<feature type="chain" id="PRO_5031426418" evidence="2">
    <location>
        <begin position="29"/>
        <end position="368"/>
    </location>
</feature>
<keyword evidence="1" id="KW-1133">Transmembrane helix</keyword>
<reference evidence="3" key="1">
    <citation type="submission" date="2021-01" db="EMBL/GenBank/DDBJ databases">
        <authorList>
            <person name="Corre E."/>
            <person name="Pelletier E."/>
            <person name="Niang G."/>
            <person name="Scheremetjew M."/>
            <person name="Finn R."/>
            <person name="Kale V."/>
            <person name="Holt S."/>
            <person name="Cochrane G."/>
            <person name="Meng A."/>
            <person name="Brown T."/>
            <person name="Cohen L."/>
        </authorList>
    </citation>
    <scope>NUCLEOTIDE SEQUENCE</scope>
    <source>
        <strain evidence="3">Pbaha01</strain>
    </source>
</reference>
<evidence type="ECO:0000313" key="3">
    <source>
        <dbReference type="EMBL" id="CAD8350799.1"/>
    </source>
</evidence>
<name>A0A7S0A288_9DINO</name>
<organism evidence="3">
    <name type="scientific">Pyrodinium bahamense</name>
    <dbReference type="NCBI Taxonomy" id="73915"/>
    <lineage>
        <taxon>Eukaryota</taxon>
        <taxon>Sar</taxon>
        <taxon>Alveolata</taxon>
        <taxon>Dinophyceae</taxon>
        <taxon>Gonyaulacales</taxon>
        <taxon>Pyrocystaceae</taxon>
        <taxon>Pyrodinium</taxon>
    </lineage>
</organism>
<keyword evidence="1" id="KW-0812">Transmembrane</keyword>
<dbReference type="AlphaFoldDB" id="A0A7S0A288"/>
<dbReference type="EMBL" id="HBEG01010515">
    <property type="protein sequence ID" value="CAD8350799.1"/>
    <property type="molecule type" value="Transcribed_RNA"/>
</dbReference>
<feature type="transmembrane region" description="Helical" evidence="1">
    <location>
        <begin position="272"/>
        <end position="299"/>
    </location>
</feature>
<proteinExistence type="predicted"/>
<gene>
    <name evidence="3" type="ORF">PBAH0796_LOCUS6166</name>
</gene>
<keyword evidence="2" id="KW-0732">Signal</keyword>
<keyword evidence="1" id="KW-0472">Membrane</keyword>